<dbReference type="OrthoDB" id="6097640at2759"/>
<feature type="region of interest" description="Disordered" evidence="8">
    <location>
        <begin position="469"/>
        <end position="659"/>
    </location>
</feature>
<protein>
    <submittedName>
        <fullName evidence="12">Caspase-Nc</fullName>
    </submittedName>
</protein>
<comment type="similarity">
    <text evidence="1 7">Belongs to the peptidase C14A family.</text>
</comment>
<dbReference type="Gene3D" id="1.10.533.10">
    <property type="entry name" value="Death Domain, Fas"/>
    <property type="match status" value="1"/>
</dbReference>
<dbReference type="PANTHER" id="PTHR47901">
    <property type="entry name" value="CASPASE RECRUITMENT DOMAIN-CONTAINING PROTEIN 18"/>
    <property type="match status" value="1"/>
</dbReference>
<dbReference type="Pfam" id="PF00656">
    <property type="entry name" value="Peptidase_C14"/>
    <property type="match status" value="1"/>
</dbReference>
<organism evidence="12">
    <name type="scientific">Nilaparvata lugens</name>
    <name type="common">Brown planthopper</name>
    <dbReference type="NCBI Taxonomy" id="108931"/>
    <lineage>
        <taxon>Eukaryota</taxon>
        <taxon>Metazoa</taxon>
        <taxon>Ecdysozoa</taxon>
        <taxon>Arthropoda</taxon>
        <taxon>Hexapoda</taxon>
        <taxon>Insecta</taxon>
        <taxon>Pterygota</taxon>
        <taxon>Neoptera</taxon>
        <taxon>Paraneoptera</taxon>
        <taxon>Hemiptera</taxon>
        <taxon>Auchenorrhyncha</taxon>
        <taxon>Fulgoroidea</taxon>
        <taxon>Delphacidae</taxon>
        <taxon>Delphacinae</taxon>
        <taxon>Nilaparvata</taxon>
    </lineage>
</organism>
<dbReference type="InterPro" id="IPR002138">
    <property type="entry name" value="Pept_C14_p10"/>
</dbReference>
<evidence type="ECO:0000256" key="4">
    <source>
        <dbReference type="ARBA" id="ARBA00022801"/>
    </source>
</evidence>
<evidence type="ECO:0000256" key="2">
    <source>
        <dbReference type="ARBA" id="ARBA00022670"/>
    </source>
</evidence>
<feature type="compositionally biased region" description="Basic and acidic residues" evidence="8">
    <location>
        <begin position="613"/>
        <end position="626"/>
    </location>
</feature>
<dbReference type="PROSITE" id="PS50209">
    <property type="entry name" value="CARD"/>
    <property type="match status" value="1"/>
</dbReference>
<dbReference type="CDD" id="cd01671">
    <property type="entry name" value="CARD"/>
    <property type="match status" value="1"/>
</dbReference>
<dbReference type="InterPro" id="IPR011600">
    <property type="entry name" value="Pept_C14_caspase"/>
</dbReference>
<evidence type="ECO:0000256" key="1">
    <source>
        <dbReference type="ARBA" id="ARBA00010134"/>
    </source>
</evidence>
<dbReference type="AlphaFoldDB" id="A0A0K1DHI1"/>
<feature type="region of interest" description="Disordered" evidence="8">
    <location>
        <begin position="261"/>
        <end position="298"/>
    </location>
</feature>
<dbReference type="InterPro" id="IPR001309">
    <property type="entry name" value="Pept_C14_p20"/>
</dbReference>
<keyword evidence="2" id="KW-0645">Protease</keyword>
<dbReference type="Gene3D" id="3.40.50.1460">
    <property type="match status" value="1"/>
</dbReference>
<feature type="non-terminal residue" evidence="12">
    <location>
        <position position="686"/>
    </location>
</feature>
<evidence type="ECO:0000259" key="10">
    <source>
        <dbReference type="PROSITE" id="PS50208"/>
    </source>
</evidence>
<keyword evidence="5" id="KW-0788">Thiol protease</keyword>
<feature type="domain" description="Caspase family p20" evidence="10">
    <location>
        <begin position="126"/>
        <end position="258"/>
    </location>
</feature>
<accession>A0A0K1DHI1</accession>
<dbReference type="PROSITE" id="PS50208">
    <property type="entry name" value="CASPASE_P20"/>
    <property type="match status" value="1"/>
</dbReference>
<dbReference type="SUPFAM" id="SSF47986">
    <property type="entry name" value="DEATH domain"/>
    <property type="match status" value="1"/>
</dbReference>
<reference evidence="12" key="2">
    <citation type="journal article" date="2015" name="Sci. Rep.">
        <title>Rice ragged stunt virus-induced apoptosis affects virus transmission from its insect vector, the brown planthopper to the rice plant.</title>
        <authorList>
            <person name="Huang H.J."/>
            <person name="Bao Y.Y."/>
            <person name="Lao S.H."/>
            <person name="Huang X.H."/>
            <person name="Ye Y.Z."/>
            <person name="Wu J.X."/>
            <person name="Xu H.J."/>
            <person name="Zhou X.P."/>
            <person name="Zhang C.X."/>
        </authorList>
    </citation>
    <scope>NUCLEOTIDE SEQUENCE</scope>
</reference>
<dbReference type="SUPFAM" id="SSF52129">
    <property type="entry name" value="Caspase-like"/>
    <property type="match status" value="1"/>
</dbReference>
<name>A0A0K1DHI1_NILLU</name>
<evidence type="ECO:0000313" key="12">
    <source>
        <dbReference type="EMBL" id="AKT27902.1"/>
    </source>
</evidence>
<dbReference type="EMBL" id="KP204032">
    <property type="protein sequence ID" value="AKT27902.1"/>
    <property type="molecule type" value="mRNA"/>
</dbReference>
<keyword evidence="6" id="KW-0865">Zymogen</keyword>
<feature type="compositionally biased region" description="Basic and acidic residues" evidence="8">
    <location>
        <begin position="502"/>
        <end position="567"/>
    </location>
</feature>
<dbReference type="GO" id="GO:0004197">
    <property type="term" value="F:cysteine-type endopeptidase activity"/>
    <property type="evidence" value="ECO:0007669"/>
    <property type="project" value="InterPro"/>
</dbReference>
<feature type="compositionally biased region" description="Low complexity" evidence="8">
    <location>
        <begin position="639"/>
        <end position="653"/>
    </location>
</feature>
<dbReference type="InterPro" id="IPR001315">
    <property type="entry name" value="CARD"/>
</dbReference>
<evidence type="ECO:0000256" key="3">
    <source>
        <dbReference type="ARBA" id="ARBA00022703"/>
    </source>
</evidence>
<dbReference type="PRINTS" id="PR00376">
    <property type="entry name" value="IL1BCENZYME"/>
</dbReference>
<dbReference type="InterPro" id="IPR029030">
    <property type="entry name" value="Caspase-like_dom_sf"/>
</dbReference>
<keyword evidence="4" id="KW-0378">Hydrolase</keyword>
<dbReference type="InterPro" id="IPR002398">
    <property type="entry name" value="Pept_C14"/>
</dbReference>
<feature type="compositionally biased region" description="Basic and acidic residues" evidence="8">
    <location>
        <begin position="574"/>
        <end position="590"/>
    </location>
</feature>
<keyword evidence="3" id="KW-0053">Apoptosis</keyword>
<dbReference type="GO" id="GO:0042981">
    <property type="term" value="P:regulation of apoptotic process"/>
    <property type="evidence" value="ECO:0007669"/>
    <property type="project" value="InterPro"/>
</dbReference>
<dbReference type="InterPro" id="IPR015917">
    <property type="entry name" value="Pept_C14A"/>
</dbReference>
<proteinExistence type="evidence at transcript level"/>
<evidence type="ECO:0000256" key="7">
    <source>
        <dbReference type="RuleBase" id="RU003971"/>
    </source>
</evidence>
<feature type="domain" description="Caspase family p10" evidence="9">
    <location>
        <begin position="376"/>
        <end position="455"/>
    </location>
</feature>
<evidence type="ECO:0000256" key="8">
    <source>
        <dbReference type="SAM" id="MobiDB-lite"/>
    </source>
</evidence>
<evidence type="ECO:0000259" key="9">
    <source>
        <dbReference type="PROSITE" id="PS50207"/>
    </source>
</evidence>
<dbReference type="InterPro" id="IPR011029">
    <property type="entry name" value="DEATH-like_dom_sf"/>
</dbReference>
<feature type="domain" description="CARD" evidence="11">
    <location>
        <begin position="1"/>
        <end position="75"/>
    </location>
</feature>
<dbReference type="PROSITE" id="PS50207">
    <property type="entry name" value="CASPASE_P10"/>
    <property type="match status" value="1"/>
</dbReference>
<dbReference type="SMART" id="SM00115">
    <property type="entry name" value="CASc"/>
    <property type="match status" value="1"/>
</dbReference>
<sequence>MESKDIELLTTHIDLLMKANNVDALLNELLDRKVLSEYIAYQLKMIPNEEIRLKTLFEELKSRGPAAFEHLLSSLVSTGNEDICDKLNEFKNPSSVYSKIKVIKAVTPLDVEDGSSMKIYRMRSSPRGYALIINIHEFFEPIKSSDDDTRHGSYRDVANLYSLFSQLGYKVRMHYNLTKKEIHDKVSSFAEMPEHASVDSTVVVVMSHAGRYHDTFRSYDNLPVHCDKDVVAHFTNHKSEHLHGKPKIFIFQICRGNQRDHGKRVEKTLPSTTQDIGEKSTSDATGSSTVGKTSSSTVVEPGLSTSLSTVDVTGLSTTVDRTSSDAFRWATGNSTTSSDGRIFELPNYDEPVDQPQSAGRQRQSTVTVTREARVNNIFKIYSSTFDYQSIRDWVKGSYFVDIMCQIFAAEAHRLELRDLLHETANVVSSIYDLRYGIMTPSITCSADFGKLYFNPGIDDATTVVIHQVSDRNDGDSSGGNTSDNCDRIDYSNRNYGNSGERNTPDNGDRIDESDRINGNCREDTERNVSNRNDDKCREDGERNVCDNGDRTDDSNKEISNYREDCDRNVSNTGDRIDETNRNHGNCREDTEINSSNNSEENTSHSSDENVPNHIDRNNENPSEFRDINSSSYNDAIVDNSSVPNNSNRNTRNNSDYDEAIDTVDEAIDYREINNSRYDEKLVDNTS</sequence>
<evidence type="ECO:0000256" key="5">
    <source>
        <dbReference type="ARBA" id="ARBA00022807"/>
    </source>
</evidence>
<dbReference type="GO" id="GO:0006508">
    <property type="term" value="P:proteolysis"/>
    <property type="evidence" value="ECO:0007669"/>
    <property type="project" value="UniProtKB-KW"/>
</dbReference>
<feature type="compositionally biased region" description="Low complexity" evidence="8">
    <location>
        <begin position="285"/>
        <end position="298"/>
    </location>
</feature>
<reference evidence="12" key="1">
    <citation type="submission" date="2014-11" db="EMBL/GenBank/DDBJ databases">
        <authorList>
            <person name="Tripathy S."/>
        </authorList>
    </citation>
    <scope>NUCLEOTIDE SEQUENCE</scope>
</reference>
<dbReference type="PANTHER" id="PTHR47901:SF8">
    <property type="entry name" value="CASPASE-3"/>
    <property type="match status" value="1"/>
</dbReference>
<evidence type="ECO:0000256" key="6">
    <source>
        <dbReference type="ARBA" id="ARBA00023145"/>
    </source>
</evidence>
<evidence type="ECO:0000259" key="11">
    <source>
        <dbReference type="PROSITE" id="PS50209"/>
    </source>
</evidence>
<feature type="compositionally biased region" description="Polar residues" evidence="8">
    <location>
        <begin position="491"/>
        <end position="501"/>
    </location>
</feature>
<dbReference type="GO" id="GO:0006915">
    <property type="term" value="P:apoptotic process"/>
    <property type="evidence" value="ECO:0007669"/>
    <property type="project" value="UniProtKB-KW"/>
</dbReference>